<evidence type="ECO:0000259" key="6">
    <source>
        <dbReference type="PROSITE" id="PS50093"/>
    </source>
</evidence>
<keyword evidence="3" id="KW-0326">Glycosidase</keyword>
<evidence type="ECO:0000313" key="9">
    <source>
        <dbReference type="Proteomes" id="UP000298424"/>
    </source>
</evidence>
<dbReference type="InterPro" id="IPR036116">
    <property type="entry name" value="FN3_sf"/>
</dbReference>
<accession>A0A4R8ZIY8</accession>
<evidence type="ECO:0000256" key="2">
    <source>
        <dbReference type="ARBA" id="ARBA00023273"/>
    </source>
</evidence>
<dbReference type="Gene3D" id="2.60.40.10">
    <property type="entry name" value="Immunoglobulins"/>
    <property type="match status" value="2"/>
</dbReference>
<keyword evidence="4" id="KW-0624">Polysaccharide degradation</keyword>
<keyword evidence="4" id="KW-0119">Carbohydrate metabolism</keyword>
<keyword evidence="9" id="KW-1185">Reference proteome</keyword>
<reference evidence="8 9" key="1">
    <citation type="submission" date="2019-03" db="EMBL/GenBank/DDBJ databases">
        <title>Genomics of glacier-inhabiting Cryobacterium strains.</title>
        <authorList>
            <person name="Liu Q."/>
            <person name="Xin Y.-H."/>
        </authorList>
    </citation>
    <scope>NUCLEOTIDE SEQUENCE [LARGE SCALE GENOMIC DNA]</scope>
    <source>
        <strain evidence="8 9">TMT1-1</strain>
    </source>
</reference>
<dbReference type="SMART" id="SM00060">
    <property type="entry name" value="FN3"/>
    <property type="match status" value="1"/>
</dbReference>
<dbReference type="SMART" id="SM00089">
    <property type="entry name" value="PKD"/>
    <property type="match status" value="1"/>
</dbReference>
<dbReference type="OrthoDB" id="9802683at2"/>
<evidence type="ECO:0000256" key="4">
    <source>
        <dbReference type="ARBA" id="ARBA00023326"/>
    </source>
</evidence>
<feature type="domain" description="Fibronectin type-III" evidence="7">
    <location>
        <begin position="444"/>
        <end position="544"/>
    </location>
</feature>
<dbReference type="SUPFAM" id="SSF69322">
    <property type="entry name" value="Tricorn protease domain 2"/>
    <property type="match status" value="1"/>
</dbReference>
<evidence type="ECO:0000256" key="3">
    <source>
        <dbReference type="ARBA" id="ARBA00023295"/>
    </source>
</evidence>
<dbReference type="InterPro" id="IPR001791">
    <property type="entry name" value="Laminin_G"/>
</dbReference>
<dbReference type="InterPro" id="IPR022409">
    <property type="entry name" value="PKD/Chitinase_dom"/>
</dbReference>
<dbReference type="Gene3D" id="2.60.120.200">
    <property type="match status" value="2"/>
</dbReference>
<evidence type="ECO:0000259" key="7">
    <source>
        <dbReference type="PROSITE" id="PS50853"/>
    </source>
</evidence>
<sequence>MVASTALVVGALAVPLAAVADSRPTDATTPVTVSADSLPTAQINGVVWAQLIVGDTVYVGGEFTRSRPAGSADGVNEVVRNNLLAYNLTTGVLVASFNPDVNGAVRALTVSNDGSRLFAGGYFTNIGGVNRYRVAAFAVQSGALIPDWAPVLNAGVKALTFAGDSVYVGGTFTSASGKSRARMAAFNGSTGALLPWSGTPAGGTVNALVASPDGSKVVIGGSFTTYNDSSNPGYGMAATDATTGASLPWKVNGLIRNAGSQAAILSLTGSAEGVFGTGYVFGDGGNLEGTFRASWEDGSLIWVEDCHGDTYSAVPAGDKVYTTEHAHYCGNIDGFEQTSPWTYHRTLAFSMDVGGVITADTHGYYNFEGTPRPDLLAFYPDINTGSFTGQGQGPWHVTADTQYLLYGGEFTMVNNKRQQGLARFAVPSIAPNNEGPRVTNASFDPSAFLPSVMSFASGTARLSWKSAYDRDNESLTYEVLRDGVPVTSVQGLSSDWNRPALSFTDTGLTPGQSYSYRIRVTDPFGNTQTGGSASVTITSDTLSDYSASVFADSPKSYWPLNEASGAPAFDWTGGADLTRNAGVSPGVPGAIVDAAITASRFDGTATGFAATNDAQSSSNSFSVETWVKTETTQGGKIIGFGNSDSGQSTDYDRHVYMDTGGRVWFGVHPGGVQTIASSASYNDGQWHHIVASLGSSGMSLLIDGKKVAQRASITSGQDYQGFWRVGGDNVTGWPSQPTSAFIAADIAQVAVYSAPLTQKQIVAHFVASGRTSPVPSAPTDAYGAAVYSAEPDLYWRLGEDTGTKANDSSASDQPGTYSDPVTLGAAGLLSGTSNTAASFSGGIVSSDTLIEAPGIYALEAWFSTTTTQGGKIIGFGSASTGLSDSYDRHVYLQDDGRLVFGTWTGQANTIVTGLSYNDGAAHHVLAQQSADGLALYVDGALIGTNPQAGAQAYSGYWRIGGDNTWNSSSPWFVGTIDDVAVYPRPLSGDVISQHYSLGSATSVPQNAAPTAAFTVATDQLAVSADASPSADSDGTVTGFAWSWGDDSVSDGVTGQHTYAEAGTYSISLTVTDNDGATDTTTRSVTVSAPMPVPTGIATDAFTRDVSSGLGSADVGGAWTTTGRVSNYAVTAGAAHMSVAAGGTANGYLVGVSSESTDVTVTTSLQQATTGAGTYVSLIGRRVGTDDYRARVKVLATGAVQLQLMRGGTTLQASTIDGLSYATNDQLHVRLQVFGTAPTTIRAKVWAAGTTEPTTWPLSRTDATATLQQAGSIGLAAYTSGSATTPMTVSFDDLSAIAVAEP</sequence>
<evidence type="ECO:0000256" key="1">
    <source>
        <dbReference type="ARBA" id="ARBA00004316"/>
    </source>
</evidence>
<dbReference type="InterPro" id="IPR013783">
    <property type="entry name" value="Ig-like_fold"/>
</dbReference>
<name>A0A4R8ZIY8_9MICO</name>
<dbReference type="InterPro" id="IPR000601">
    <property type="entry name" value="PKD_dom"/>
</dbReference>
<dbReference type="GO" id="GO:0016798">
    <property type="term" value="F:hydrolase activity, acting on glycosyl bonds"/>
    <property type="evidence" value="ECO:0007669"/>
    <property type="project" value="UniProtKB-KW"/>
</dbReference>
<dbReference type="EMBL" id="SOGT01000002">
    <property type="protein sequence ID" value="TFD28589.1"/>
    <property type="molecule type" value="Genomic_DNA"/>
</dbReference>
<protein>
    <submittedName>
        <fullName evidence="8">PKD domain-containing protein</fullName>
    </submittedName>
</protein>
<dbReference type="InterPro" id="IPR013320">
    <property type="entry name" value="ConA-like_dom_sf"/>
</dbReference>
<dbReference type="SUPFAM" id="SSF49299">
    <property type="entry name" value="PKD domain"/>
    <property type="match status" value="1"/>
</dbReference>
<dbReference type="Pfam" id="PF13385">
    <property type="entry name" value="Laminin_G_3"/>
    <property type="match status" value="2"/>
</dbReference>
<dbReference type="Proteomes" id="UP000298424">
    <property type="component" value="Unassembled WGS sequence"/>
</dbReference>
<dbReference type="InterPro" id="IPR035986">
    <property type="entry name" value="PKD_dom_sf"/>
</dbReference>
<comment type="subcellular location">
    <subcellularLocation>
        <location evidence="1">Cell projection</location>
    </subcellularLocation>
</comment>
<organism evidence="8 9">
    <name type="scientific">Cryobacterium lyxosi</name>
    <dbReference type="NCBI Taxonomy" id="1259228"/>
    <lineage>
        <taxon>Bacteria</taxon>
        <taxon>Bacillati</taxon>
        <taxon>Actinomycetota</taxon>
        <taxon>Actinomycetes</taxon>
        <taxon>Micrococcales</taxon>
        <taxon>Microbacteriaceae</taxon>
        <taxon>Cryobacterium</taxon>
    </lineage>
</organism>
<proteinExistence type="predicted"/>
<keyword evidence="5" id="KW-0732">Signal</keyword>
<feature type="chain" id="PRO_5020876447" evidence="5">
    <location>
        <begin position="21"/>
        <end position="1301"/>
    </location>
</feature>
<dbReference type="CDD" id="cd00110">
    <property type="entry name" value="LamG"/>
    <property type="match status" value="1"/>
</dbReference>
<dbReference type="PROSITE" id="PS50093">
    <property type="entry name" value="PKD"/>
    <property type="match status" value="1"/>
</dbReference>
<dbReference type="PROSITE" id="PS50853">
    <property type="entry name" value="FN3"/>
    <property type="match status" value="1"/>
</dbReference>
<feature type="domain" description="PKD" evidence="6">
    <location>
        <begin position="1009"/>
        <end position="1089"/>
    </location>
</feature>
<feature type="signal peptide" evidence="5">
    <location>
        <begin position="1"/>
        <end position="20"/>
    </location>
</feature>
<dbReference type="SUPFAM" id="SSF49265">
    <property type="entry name" value="Fibronectin type III"/>
    <property type="match status" value="1"/>
</dbReference>
<gene>
    <name evidence="8" type="ORF">E3T27_01420</name>
</gene>
<dbReference type="Pfam" id="PF18911">
    <property type="entry name" value="PKD_4"/>
    <property type="match status" value="1"/>
</dbReference>
<keyword evidence="3" id="KW-0378">Hydrolase</keyword>
<dbReference type="SUPFAM" id="SSF49899">
    <property type="entry name" value="Concanavalin A-like lectins/glucanases"/>
    <property type="match status" value="2"/>
</dbReference>
<dbReference type="GO" id="GO:0000272">
    <property type="term" value="P:polysaccharide catabolic process"/>
    <property type="evidence" value="ECO:0007669"/>
    <property type="project" value="UniProtKB-KW"/>
</dbReference>
<dbReference type="InterPro" id="IPR003961">
    <property type="entry name" value="FN3_dom"/>
</dbReference>
<evidence type="ECO:0000313" key="8">
    <source>
        <dbReference type="EMBL" id="TFD28589.1"/>
    </source>
</evidence>
<dbReference type="CDD" id="cd00146">
    <property type="entry name" value="PKD"/>
    <property type="match status" value="1"/>
</dbReference>
<dbReference type="CDD" id="cd00063">
    <property type="entry name" value="FN3"/>
    <property type="match status" value="1"/>
</dbReference>
<evidence type="ECO:0000256" key="5">
    <source>
        <dbReference type="SAM" id="SignalP"/>
    </source>
</evidence>
<comment type="caution">
    <text evidence="8">The sequence shown here is derived from an EMBL/GenBank/DDBJ whole genome shotgun (WGS) entry which is preliminary data.</text>
</comment>
<dbReference type="GO" id="GO:0042995">
    <property type="term" value="C:cell projection"/>
    <property type="evidence" value="ECO:0007669"/>
    <property type="project" value="UniProtKB-SubCell"/>
</dbReference>
<keyword evidence="2" id="KW-0966">Cell projection</keyword>